<protein>
    <recommendedName>
        <fullName evidence="3">Carboxypeptidase-like regulatory domain-containing protein</fullName>
    </recommendedName>
</protein>
<dbReference type="Proteomes" id="UP000307244">
    <property type="component" value="Unassembled WGS sequence"/>
</dbReference>
<keyword evidence="2" id="KW-1185">Reference proteome</keyword>
<dbReference type="AlphaFoldDB" id="A0A4U1CEW3"/>
<reference evidence="1 2" key="1">
    <citation type="submission" date="2019-04" db="EMBL/GenBank/DDBJ databases">
        <title>Pedobacter sp. RP-3-15 sp. nov., isolated from Arctic soil.</title>
        <authorList>
            <person name="Dahal R.H."/>
            <person name="Kim D.-U."/>
        </authorList>
    </citation>
    <scope>NUCLEOTIDE SEQUENCE [LARGE SCALE GENOMIC DNA]</scope>
    <source>
        <strain evidence="1 2">RP-3-15</strain>
    </source>
</reference>
<name>A0A4U1CEW3_9SPHI</name>
<evidence type="ECO:0000313" key="1">
    <source>
        <dbReference type="EMBL" id="TKC05060.1"/>
    </source>
</evidence>
<sequence length="236" mass="27579">MRPNCLYIFVIVLLFLSSVSVSFGQTYLIGGVVKEKDANLRIAEAQIINQRTGLSVSSSSFGLFQIKAAIGDTLLIIKREYSDFTAAVASTKDMIIYLSRDRNLKEVKIYGQSKKAELDDIKREYKNKGSFYQGKPPFLAFIFKPLTAVYELFGRTPRNARRFGRYYENEMQQTLIDRFFNEDIIQRNTDLREKDLEGFMLNYRPEYENAKKWADYDALKYIKDSYKKYTDTLRKK</sequence>
<comment type="caution">
    <text evidence="1">The sequence shown here is derived from an EMBL/GenBank/DDBJ whole genome shotgun (WGS) entry which is preliminary data.</text>
</comment>
<proteinExistence type="predicted"/>
<accession>A0A4U1CEW3</accession>
<dbReference type="EMBL" id="SWBQ01000004">
    <property type="protein sequence ID" value="TKC05060.1"/>
    <property type="molecule type" value="Genomic_DNA"/>
</dbReference>
<evidence type="ECO:0000313" key="2">
    <source>
        <dbReference type="Proteomes" id="UP000307244"/>
    </source>
</evidence>
<dbReference type="OrthoDB" id="789400at2"/>
<evidence type="ECO:0008006" key="3">
    <source>
        <dbReference type="Google" id="ProtNLM"/>
    </source>
</evidence>
<dbReference type="RefSeq" id="WP_136836879.1">
    <property type="nucleotide sequence ID" value="NZ_SWBQ01000004.1"/>
</dbReference>
<gene>
    <name evidence="1" type="ORF">FA047_14935</name>
</gene>
<organism evidence="1 2">
    <name type="scientific">Pedobacter frigoris</name>
    <dbReference type="NCBI Taxonomy" id="2571272"/>
    <lineage>
        <taxon>Bacteria</taxon>
        <taxon>Pseudomonadati</taxon>
        <taxon>Bacteroidota</taxon>
        <taxon>Sphingobacteriia</taxon>
        <taxon>Sphingobacteriales</taxon>
        <taxon>Sphingobacteriaceae</taxon>
        <taxon>Pedobacter</taxon>
    </lineage>
</organism>